<dbReference type="EMBL" id="CP011125">
    <property type="protein sequence ID" value="AKF05345.1"/>
    <property type="molecule type" value="Genomic_DNA"/>
</dbReference>
<dbReference type="InterPro" id="IPR050738">
    <property type="entry name" value="Sulfatase"/>
</dbReference>
<evidence type="ECO:0000259" key="2">
    <source>
        <dbReference type="Pfam" id="PF00884"/>
    </source>
</evidence>
<dbReference type="Gene3D" id="3.40.720.10">
    <property type="entry name" value="Alkaline Phosphatase, subunit A"/>
    <property type="match status" value="2"/>
</dbReference>
<dbReference type="OrthoDB" id="5500422at2"/>
<sequence length="383" mass="41494">MITARIRLVLVAAMLAACGEQVHEPMRALPPPPREATRAENVVWIVVDSLRADTVADPRETPTFARLAERGTVFRARSAATWCMPAVASMLTSLDPDRHHLTDVSATLSPAAWTLPEVLRCEGFETASFISNGLLSDPFGFDQGWDRHVNYVRAGGSVAADRVLDDALAWMALHTTRRFFVHAQLIDPYRAVVELASSVLERGRPPIEAEIATLRARYAEAVRAVDAALARFFEQLDALGLGASTLVVITADHGALLGEGGLLGTGVLLNEEHEELLDVPLLFVGPARPPASDDVVSTRDLAPTVLEALGVAMPERFEGRSFGPRRLRAPEGPELEYVAPSVALTREDCPMVPGYGMPACDELPTAEELRRDVEPLPHAPCLP</sequence>
<proteinExistence type="inferred from homology"/>
<keyword evidence="4" id="KW-1185">Reference proteome</keyword>
<gene>
    <name evidence="3" type="ORF">DB32_002494</name>
</gene>
<dbReference type="PROSITE" id="PS51257">
    <property type="entry name" value="PROKAR_LIPOPROTEIN"/>
    <property type="match status" value="1"/>
</dbReference>
<dbReference type="InterPro" id="IPR000917">
    <property type="entry name" value="Sulfatase_N"/>
</dbReference>
<dbReference type="CDD" id="cd16148">
    <property type="entry name" value="sulfatase_like"/>
    <property type="match status" value="1"/>
</dbReference>
<accession>A0A0F6YH18</accession>
<dbReference type="RefSeq" id="WP_053232596.1">
    <property type="nucleotide sequence ID" value="NZ_CP011125.1"/>
</dbReference>
<dbReference type="PANTHER" id="PTHR42693">
    <property type="entry name" value="ARYLSULFATASE FAMILY MEMBER"/>
    <property type="match status" value="1"/>
</dbReference>
<reference evidence="3 4" key="1">
    <citation type="submission" date="2015-03" db="EMBL/GenBank/DDBJ databases">
        <title>Genome assembly of Sandaracinus amylolyticus DSM 53668.</title>
        <authorList>
            <person name="Sharma G."/>
            <person name="Subramanian S."/>
        </authorList>
    </citation>
    <scope>NUCLEOTIDE SEQUENCE [LARGE SCALE GENOMIC DNA]</scope>
    <source>
        <strain evidence="3 4">DSM 53668</strain>
    </source>
</reference>
<dbReference type="STRING" id="927083.DB32_002494"/>
<dbReference type="Pfam" id="PF00884">
    <property type="entry name" value="Sulfatase"/>
    <property type="match status" value="1"/>
</dbReference>
<organism evidence="3 4">
    <name type="scientific">Sandaracinus amylolyticus</name>
    <dbReference type="NCBI Taxonomy" id="927083"/>
    <lineage>
        <taxon>Bacteria</taxon>
        <taxon>Pseudomonadati</taxon>
        <taxon>Myxococcota</taxon>
        <taxon>Polyangia</taxon>
        <taxon>Polyangiales</taxon>
        <taxon>Sandaracinaceae</taxon>
        <taxon>Sandaracinus</taxon>
    </lineage>
</organism>
<comment type="similarity">
    <text evidence="1">Belongs to the sulfatase family.</text>
</comment>
<dbReference type="AlphaFoldDB" id="A0A0F6YH18"/>
<evidence type="ECO:0000313" key="4">
    <source>
        <dbReference type="Proteomes" id="UP000034883"/>
    </source>
</evidence>
<dbReference type="GO" id="GO:0004065">
    <property type="term" value="F:arylsulfatase activity"/>
    <property type="evidence" value="ECO:0007669"/>
    <property type="project" value="TreeGrafter"/>
</dbReference>
<dbReference type="PANTHER" id="PTHR42693:SF33">
    <property type="entry name" value="ARYLSULFATASE"/>
    <property type="match status" value="1"/>
</dbReference>
<protein>
    <submittedName>
        <fullName evidence="3">Choline-sulfatase</fullName>
    </submittedName>
</protein>
<dbReference type="SUPFAM" id="SSF53649">
    <property type="entry name" value="Alkaline phosphatase-like"/>
    <property type="match status" value="1"/>
</dbReference>
<dbReference type="Proteomes" id="UP000034883">
    <property type="component" value="Chromosome"/>
</dbReference>
<feature type="domain" description="Sulfatase N-terminal" evidence="2">
    <location>
        <begin position="41"/>
        <end position="311"/>
    </location>
</feature>
<dbReference type="KEGG" id="samy:DB32_002494"/>
<evidence type="ECO:0000256" key="1">
    <source>
        <dbReference type="ARBA" id="ARBA00008779"/>
    </source>
</evidence>
<evidence type="ECO:0000313" key="3">
    <source>
        <dbReference type="EMBL" id="AKF05345.1"/>
    </source>
</evidence>
<name>A0A0F6YH18_9BACT</name>
<dbReference type="InterPro" id="IPR017850">
    <property type="entry name" value="Alkaline_phosphatase_core_sf"/>
</dbReference>